<dbReference type="InterPro" id="IPR003439">
    <property type="entry name" value="ABC_transporter-like_ATP-bd"/>
</dbReference>
<keyword evidence="7 9" id="KW-1133">Transmembrane helix</keyword>
<dbReference type="InterPro" id="IPR027417">
    <property type="entry name" value="P-loop_NTPase"/>
</dbReference>
<feature type="domain" description="ABC transporter" evidence="10">
    <location>
        <begin position="337"/>
        <end position="575"/>
    </location>
</feature>
<dbReference type="PROSITE" id="PS50893">
    <property type="entry name" value="ABC_TRANSPORTER_2"/>
    <property type="match status" value="1"/>
</dbReference>
<dbReference type="SUPFAM" id="SSF52540">
    <property type="entry name" value="P-loop containing nucleoside triphosphate hydrolases"/>
    <property type="match status" value="1"/>
</dbReference>
<evidence type="ECO:0000256" key="5">
    <source>
        <dbReference type="ARBA" id="ARBA00022741"/>
    </source>
</evidence>
<feature type="domain" description="ABC transmembrane type-1" evidence="11">
    <location>
        <begin position="16"/>
        <end position="305"/>
    </location>
</feature>
<gene>
    <name evidence="12" type="ORF">A3A96_02125</name>
</gene>
<dbReference type="InterPro" id="IPR039421">
    <property type="entry name" value="Type_1_exporter"/>
</dbReference>
<feature type="transmembrane region" description="Helical" evidence="9">
    <location>
        <begin position="160"/>
        <end position="180"/>
    </location>
</feature>
<dbReference type="GO" id="GO:0005524">
    <property type="term" value="F:ATP binding"/>
    <property type="evidence" value="ECO:0007669"/>
    <property type="project" value="UniProtKB-KW"/>
</dbReference>
<dbReference type="Pfam" id="PF00664">
    <property type="entry name" value="ABC_membrane"/>
    <property type="match status" value="1"/>
</dbReference>
<evidence type="ECO:0000259" key="11">
    <source>
        <dbReference type="PROSITE" id="PS50929"/>
    </source>
</evidence>
<feature type="transmembrane region" description="Helical" evidence="9">
    <location>
        <begin position="248"/>
        <end position="270"/>
    </location>
</feature>
<reference evidence="12 13" key="1">
    <citation type="journal article" date="2016" name="Nat. Commun.">
        <title>Thousands of microbial genomes shed light on interconnected biogeochemical processes in an aquifer system.</title>
        <authorList>
            <person name="Anantharaman K."/>
            <person name="Brown C.T."/>
            <person name="Hug L.A."/>
            <person name="Sharon I."/>
            <person name="Castelle C.J."/>
            <person name="Probst A.J."/>
            <person name="Thomas B.C."/>
            <person name="Singh A."/>
            <person name="Wilkins M.J."/>
            <person name="Karaoz U."/>
            <person name="Brodie E.L."/>
            <person name="Williams K.H."/>
            <person name="Hubbard S.S."/>
            <person name="Banfield J.F."/>
        </authorList>
    </citation>
    <scope>NUCLEOTIDE SEQUENCE [LARGE SCALE GENOMIC DNA]</scope>
</reference>
<evidence type="ECO:0000256" key="7">
    <source>
        <dbReference type="ARBA" id="ARBA00022989"/>
    </source>
</evidence>
<organism evidence="12 13">
    <name type="scientific">Candidatus Zambryskibacteria bacterium RIFCSPLOWO2_01_FULL_39_39</name>
    <dbReference type="NCBI Taxonomy" id="1802758"/>
    <lineage>
        <taxon>Bacteria</taxon>
        <taxon>Candidatus Zambryskiibacteriota</taxon>
    </lineage>
</organism>
<dbReference type="CDD" id="cd07346">
    <property type="entry name" value="ABC_6TM_exporters"/>
    <property type="match status" value="1"/>
</dbReference>
<dbReference type="SMART" id="SM00382">
    <property type="entry name" value="AAA"/>
    <property type="match status" value="1"/>
</dbReference>
<comment type="caution">
    <text evidence="12">The sequence shown here is derived from an EMBL/GenBank/DDBJ whole genome shotgun (WGS) entry which is preliminary data.</text>
</comment>
<dbReference type="Gene3D" id="3.40.50.300">
    <property type="entry name" value="P-loop containing nucleotide triphosphate hydrolases"/>
    <property type="match status" value="1"/>
</dbReference>
<dbReference type="PROSITE" id="PS00211">
    <property type="entry name" value="ABC_TRANSPORTER_1"/>
    <property type="match status" value="1"/>
</dbReference>
<dbReference type="PANTHER" id="PTHR43394">
    <property type="entry name" value="ATP-DEPENDENT PERMEASE MDL1, MITOCHONDRIAL"/>
    <property type="match status" value="1"/>
</dbReference>
<feature type="transmembrane region" description="Helical" evidence="9">
    <location>
        <begin position="55"/>
        <end position="73"/>
    </location>
</feature>
<dbReference type="GO" id="GO:0005886">
    <property type="term" value="C:plasma membrane"/>
    <property type="evidence" value="ECO:0007669"/>
    <property type="project" value="UniProtKB-SubCell"/>
</dbReference>
<comment type="subcellular location">
    <subcellularLocation>
        <location evidence="1">Cell membrane</location>
        <topology evidence="1">Multi-pass membrane protein</topology>
    </subcellularLocation>
</comment>
<evidence type="ECO:0000256" key="2">
    <source>
        <dbReference type="ARBA" id="ARBA00022448"/>
    </source>
</evidence>
<dbReference type="SUPFAM" id="SSF90123">
    <property type="entry name" value="ABC transporter transmembrane region"/>
    <property type="match status" value="1"/>
</dbReference>
<keyword evidence="5" id="KW-0547">Nucleotide-binding</keyword>
<dbReference type="AlphaFoldDB" id="A0A1G2TY20"/>
<dbReference type="FunFam" id="3.40.50.300:FF:000299">
    <property type="entry name" value="ABC transporter ATP-binding protein/permease"/>
    <property type="match status" value="1"/>
</dbReference>
<feature type="transmembrane region" description="Helical" evidence="9">
    <location>
        <begin position="12"/>
        <end position="35"/>
    </location>
</feature>
<evidence type="ECO:0000256" key="9">
    <source>
        <dbReference type="SAM" id="Phobius"/>
    </source>
</evidence>
<evidence type="ECO:0000256" key="8">
    <source>
        <dbReference type="ARBA" id="ARBA00023136"/>
    </source>
</evidence>
<evidence type="ECO:0000259" key="10">
    <source>
        <dbReference type="PROSITE" id="PS50893"/>
    </source>
</evidence>
<feature type="transmembrane region" description="Helical" evidence="9">
    <location>
        <begin position="133"/>
        <end position="154"/>
    </location>
</feature>
<protein>
    <submittedName>
        <fullName evidence="12">ABC transporter ATP-binding protein</fullName>
    </submittedName>
</protein>
<dbReference type="InterPro" id="IPR003593">
    <property type="entry name" value="AAA+_ATPase"/>
</dbReference>
<dbReference type="InterPro" id="IPR036640">
    <property type="entry name" value="ABC1_TM_sf"/>
</dbReference>
<evidence type="ECO:0000256" key="3">
    <source>
        <dbReference type="ARBA" id="ARBA00022475"/>
    </source>
</evidence>
<dbReference type="Gene3D" id="1.20.1560.10">
    <property type="entry name" value="ABC transporter type 1, transmembrane domain"/>
    <property type="match status" value="1"/>
</dbReference>
<keyword evidence="6 12" id="KW-0067">ATP-binding</keyword>
<keyword evidence="2" id="KW-0813">Transport</keyword>
<evidence type="ECO:0000256" key="1">
    <source>
        <dbReference type="ARBA" id="ARBA00004651"/>
    </source>
</evidence>
<evidence type="ECO:0000313" key="13">
    <source>
        <dbReference type="Proteomes" id="UP000177707"/>
    </source>
</evidence>
<keyword evidence="8 9" id="KW-0472">Membrane</keyword>
<dbReference type="InterPro" id="IPR017871">
    <property type="entry name" value="ABC_transporter-like_CS"/>
</dbReference>
<evidence type="ECO:0000256" key="4">
    <source>
        <dbReference type="ARBA" id="ARBA00022692"/>
    </source>
</evidence>
<dbReference type="Pfam" id="PF00005">
    <property type="entry name" value="ABC_tran"/>
    <property type="match status" value="1"/>
</dbReference>
<dbReference type="EMBL" id="MHWB01000012">
    <property type="protein sequence ID" value="OHB01520.1"/>
    <property type="molecule type" value="Genomic_DNA"/>
</dbReference>
<dbReference type="PANTHER" id="PTHR43394:SF1">
    <property type="entry name" value="ATP-BINDING CASSETTE SUB-FAMILY B MEMBER 10, MITOCHONDRIAL"/>
    <property type="match status" value="1"/>
</dbReference>
<dbReference type="InterPro" id="IPR011527">
    <property type="entry name" value="ABC1_TM_dom"/>
</dbReference>
<evidence type="ECO:0000313" key="12">
    <source>
        <dbReference type="EMBL" id="OHB01520.1"/>
    </source>
</evidence>
<dbReference type="GO" id="GO:0016887">
    <property type="term" value="F:ATP hydrolysis activity"/>
    <property type="evidence" value="ECO:0007669"/>
    <property type="project" value="InterPro"/>
</dbReference>
<dbReference type="PROSITE" id="PS50929">
    <property type="entry name" value="ABC_TM1F"/>
    <property type="match status" value="1"/>
</dbReference>
<dbReference type="GO" id="GO:0015421">
    <property type="term" value="F:ABC-type oligopeptide transporter activity"/>
    <property type="evidence" value="ECO:0007669"/>
    <property type="project" value="TreeGrafter"/>
</dbReference>
<dbReference type="Proteomes" id="UP000177707">
    <property type="component" value="Unassembled WGS sequence"/>
</dbReference>
<keyword evidence="3" id="KW-1003">Cell membrane</keyword>
<keyword evidence="4 9" id="KW-0812">Transmembrane</keyword>
<accession>A0A1G2TY20</accession>
<dbReference type="STRING" id="1802758.A3A96_02125"/>
<sequence>MHLLFKELKNYRGLLIFTLVLASINQVFSMLGPQIFRLLVDGYASKIGEISKGDFIRGVLFLVFLSMLVALVSRTAKAFQDYYVNVIIQRSGTNLYAQSVSHAFSLPYSVFEDQRSGELLSKLQKARTDSQQLISQSINILFFSLVGIVFVVIYASLMHWVIGFMFLSIIPIIGGAIFFLSKKIKEAQQAIVRATAELSGSTTETLRNVELVKSLGLENQEINRLNGVNEKILGLELNKVKMVRRLDFIQGTLLNAISAGIMFVLFLFIFDGTISIGEYMTLWIYTFFVFEPLRMMGSIATSYQEAKASLGQLEEVFNIPPTKIPDNVEKILEIESIKYENVSLKYQGAEKPALSGITIYINKGEMVAFVGPSGSGKSTMIKLLAGLYEPTSGRVSFNGIDIRNTNLHELRRRIGLVAQETQLFAGSVRENLLFVKPEATDEECVNSLRLAEASSILERTDKGLDTRIGEGGLKLSGGEKQRLAIARALLRNPDLIVFDEATSSLDSITESAITETVKGLKSVKPKLIRVLVAHRLSTIAHADRIYVFEHGKIIETGTHGSLVSAQGLYSALWREQVAS</sequence>
<name>A0A1G2TY20_9BACT</name>
<proteinExistence type="predicted"/>
<evidence type="ECO:0000256" key="6">
    <source>
        <dbReference type="ARBA" id="ARBA00022840"/>
    </source>
</evidence>